<evidence type="ECO:0000313" key="1">
    <source>
        <dbReference type="EMBL" id="CAI9942332.1"/>
    </source>
</evidence>
<comment type="caution">
    <text evidence="1">The sequence shown here is derived from an EMBL/GenBank/DDBJ whole genome shotgun (WGS) entry which is preliminary data.</text>
</comment>
<evidence type="ECO:0000313" key="2">
    <source>
        <dbReference type="EMBL" id="CAL6015440.1"/>
    </source>
</evidence>
<dbReference type="EMBL" id="CATOUU010000699">
    <property type="protein sequence ID" value="CAI9942332.1"/>
    <property type="molecule type" value="Genomic_DNA"/>
</dbReference>
<dbReference type="EMBL" id="CAXDID020000073">
    <property type="protein sequence ID" value="CAL6015440.1"/>
    <property type="molecule type" value="Genomic_DNA"/>
</dbReference>
<reference evidence="1" key="1">
    <citation type="submission" date="2023-06" db="EMBL/GenBank/DDBJ databases">
        <authorList>
            <person name="Kurt Z."/>
        </authorList>
    </citation>
    <scope>NUCLEOTIDE SEQUENCE</scope>
</reference>
<proteinExistence type="predicted"/>
<name>A0AA86PWI3_9EUKA</name>
<gene>
    <name evidence="2" type="ORF">HINF_LOCUS24828</name>
    <name evidence="1" type="ORF">HINF_LOCUS29977</name>
</gene>
<protein>
    <submittedName>
        <fullName evidence="1">Uncharacterized protein</fullName>
    </submittedName>
</protein>
<evidence type="ECO:0000313" key="3">
    <source>
        <dbReference type="Proteomes" id="UP001642409"/>
    </source>
</evidence>
<sequence>MNCAYISQKVNIANIQDCKFKLVSYNLNEYTLFYKVNSKLAIQSILINFYYSGSVISGLSSECNAQLSLSKLNIKGNIDGSQLTVFYGISKELNSEVNLYQSSIQIDYDDLYAFYGFTYLSVSKFVLNETELSVNGSQTEVFFGIAHQLGPSQIENSFFNCQISSYKSYALVEVQVGSLSINNITVSGSITGNEIYGLVYEAQAVVVIDSIIFSLVMNGANSCAFVFKITGQGQVQYNNISFAGIQNNPIAPSVIIAIGLTCPCPLGAWLQKGVCHCTSYSIFDPDSKTCKCISGPLVNGLCCPVNSILIKSICVCQPINTVLDNGECKCTITGQQLASVDSNIVCVCTVSGAYPVSGACQCPLNAYVKDNTCTCPFGSALVNNVCTCSTTNSIINTSAEPICQCPLGSTNSSNSCLCPLNSIIQNEACVCTTLNQFIENGICRCPINGTIICPTGASLIENQCVCTTDYSWGAWANDGNAWCLSLNLCCSKCYWKTGDNWGCSDDKYHKCPTSEKVISGITPSCDCPEGANLVRNACICSVVGAYPYLFNVFSLLQQIQRMSQKLLSRGKQELTLKYR</sequence>
<dbReference type="AlphaFoldDB" id="A0AA86PWI3"/>
<accession>A0AA86PWI3</accession>
<organism evidence="1">
    <name type="scientific">Hexamita inflata</name>
    <dbReference type="NCBI Taxonomy" id="28002"/>
    <lineage>
        <taxon>Eukaryota</taxon>
        <taxon>Metamonada</taxon>
        <taxon>Diplomonadida</taxon>
        <taxon>Hexamitidae</taxon>
        <taxon>Hexamitinae</taxon>
        <taxon>Hexamita</taxon>
    </lineage>
</organism>
<reference evidence="2 3" key="2">
    <citation type="submission" date="2024-07" db="EMBL/GenBank/DDBJ databases">
        <authorList>
            <person name="Akdeniz Z."/>
        </authorList>
    </citation>
    <scope>NUCLEOTIDE SEQUENCE [LARGE SCALE GENOMIC DNA]</scope>
</reference>
<dbReference type="Proteomes" id="UP001642409">
    <property type="component" value="Unassembled WGS sequence"/>
</dbReference>
<keyword evidence="3" id="KW-1185">Reference proteome</keyword>